<name>A0A9Q0XRY6_9SAUR</name>
<proteinExistence type="predicted"/>
<dbReference type="OrthoDB" id="9050360at2759"/>
<dbReference type="Gene3D" id="1.10.10.60">
    <property type="entry name" value="Homeodomain-like"/>
    <property type="match status" value="1"/>
</dbReference>
<dbReference type="Proteomes" id="UP001142489">
    <property type="component" value="Unassembled WGS sequence"/>
</dbReference>
<reference evidence="2" key="1">
    <citation type="journal article" date="2023" name="DNA Res.">
        <title>Chromosome-level genome assembly of Phrynocephalus forsythii using third-generation DNA sequencing and Hi-C analysis.</title>
        <authorList>
            <person name="Qi Y."/>
            <person name="Zhao W."/>
            <person name="Zhao Y."/>
            <person name="Niu C."/>
            <person name="Cao S."/>
            <person name="Zhang Y."/>
        </authorList>
    </citation>
    <scope>NUCLEOTIDE SEQUENCE</scope>
    <source>
        <tissue evidence="2">Muscle</tissue>
    </source>
</reference>
<dbReference type="EMBL" id="JAPFRF010000008">
    <property type="protein sequence ID" value="KAJ7325251.1"/>
    <property type="molecule type" value="Genomic_DNA"/>
</dbReference>
<comment type="caution">
    <text evidence="2">The sequence shown here is derived from an EMBL/GenBank/DDBJ whole genome shotgun (WGS) entry which is preliminary data.</text>
</comment>
<dbReference type="InterPro" id="IPR044822">
    <property type="entry name" value="Myb_DNA-bind_4"/>
</dbReference>
<protein>
    <recommendedName>
        <fullName evidence="1">Myb/SANT-like DNA-binding domain-containing protein</fullName>
    </recommendedName>
</protein>
<evidence type="ECO:0000313" key="2">
    <source>
        <dbReference type="EMBL" id="KAJ7325251.1"/>
    </source>
</evidence>
<accession>A0A9Q0XRY6</accession>
<dbReference type="Pfam" id="PF13837">
    <property type="entry name" value="Myb_DNA-bind_4"/>
    <property type="match status" value="1"/>
</dbReference>
<dbReference type="PANTHER" id="PTHR47595:SF1">
    <property type="entry name" value="MYB_SANT-LIKE DNA-BINDING DOMAIN-CONTAINING PROTEIN"/>
    <property type="match status" value="1"/>
</dbReference>
<evidence type="ECO:0000313" key="3">
    <source>
        <dbReference type="Proteomes" id="UP001142489"/>
    </source>
</evidence>
<dbReference type="AlphaFoldDB" id="A0A9Q0XRY6"/>
<feature type="domain" description="Myb/SANT-like DNA-binding" evidence="1">
    <location>
        <begin position="25"/>
        <end position="112"/>
    </location>
</feature>
<evidence type="ECO:0000259" key="1">
    <source>
        <dbReference type="Pfam" id="PF13837"/>
    </source>
</evidence>
<sequence>MDQDDSLQESQGSSRTVKGKEGVIWGNAETSALIKIWGEAEIKYALSSLKRNYEIFEMISTELNKIGFSRCAEECRTKMKSLRKLYKQAVLQNNTSGSGRSKFIWFNEMAQIFRTDTSIHPLRTTESESATETGVEAMEGEGDVLVTLDLFDSNDSLFSGGLDVSGTDPSETTNYEATLDPARRLVMLRKRKQS</sequence>
<dbReference type="FunFam" id="1.10.10.60:FF:000032">
    <property type="entry name" value="Zinc finger and SCAN domain-containing 20"/>
    <property type="match status" value="1"/>
</dbReference>
<dbReference type="PANTHER" id="PTHR47595">
    <property type="entry name" value="HEAT SHOCK 70 KDA PROTEIN 14"/>
    <property type="match status" value="1"/>
</dbReference>
<gene>
    <name evidence="2" type="ORF">JRQ81_018271</name>
</gene>
<organism evidence="2 3">
    <name type="scientific">Phrynocephalus forsythii</name>
    <dbReference type="NCBI Taxonomy" id="171643"/>
    <lineage>
        <taxon>Eukaryota</taxon>
        <taxon>Metazoa</taxon>
        <taxon>Chordata</taxon>
        <taxon>Craniata</taxon>
        <taxon>Vertebrata</taxon>
        <taxon>Euteleostomi</taxon>
        <taxon>Lepidosauria</taxon>
        <taxon>Squamata</taxon>
        <taxon>Bifurcata</taxon>
        <taxon>Unidentata</taxon>
        <taxon>Episquamata</taxon>
        <taxon>Toxicofera</taxon>
        <taxon>Iguania</taxon>
        <taxon>Acrodonta</taxon>
        <taxon>Agamidae</taxon>
        <taxon>Agaminae</taxon>
        <taxon>Phrynocephalus</taxon>
    </lineage>
</organism>
<keyword evidence="3" id="KW-1185">Reference proteome</keyword>